<organism evidence="2 3">
    <name type="scientific">Candidatus Methylophosphatis roskildensis</name>
    <dbReference type="NCBI Taxonomy" id="2899263"/>
    <lineage>
        <taxon>Bacteria</taxon>
        <taxon>Pseudomonadati</taxon>
        <taxon>Pseudomonadota</taxon>
        <taxon>Betaproteobacteria</taxon>
        <taxon>Nitrosomonadales</taxon>
        <taxon>Sterolibacteriaceae</taxon>
        <taxon>Candidatus Methylophosphatis</taxon>
    </lineage>
</organism>
<name>A0A9D7E818_9PROT</name>
<sequence length="73" mass="8016">MSLSQQPAEGQIFDGNRYTIYAMLAQFGVDIIDMGVVPDDRARLEAAFREAIRTSDDHHSMAVSVGERISSGN</sequence>
<accession>A0A9D7E818</accession>
<feature type="domain" description="MoaB/Mog" evidence="1">
    <location>
        <begin position="3"/>
        <end position="56"/>
    </location>
</feature>
<dbReference type="Proteomes" id="UP000807785">
    <property type="component" value="Unassembled WGS sequence"/>
</dbReference>
<dbReference type="AlphaFoldDB" id="A0A9D7E818"/>
<evidence type="ECO:0000313" key="3">
    <source>
        <dbReference type="Proteomes" id="UP000807785"/>
    </source>
</evidence>
<proteinExistence type="predicted"/>
<evidence type="ECO:0000259" key="1">
    <source>
        <dbReference type="Pfam" id="PF00994"/>
    </source>
</evidence>
<dbReference type="Gene3D" id="3.40.980.10">
    <property type="entry name" value="MoaB/Mog-like domain"/>
    <property type="match status" value="1"/>
</dbReference>
<comment type="caution">
    <text evidence="2">The sequence shown here is derived from an EMBL/GenBank/DDBJ whole genome shotgun (WGS) entry which is preliminary data.</text>
</comment>
<protein>
    <recommendedName>
        <fullName evidence="1">MoaB/Mog domain-containing protein</fullName>
    </recommendedName>
</protein>
<dbReference type="SUPFAM" id="SSF53218">
    <property type="entry name" value="Molybdenum cofactor biosynthesis proteins"/>
    <property type="match status" value="1"/>
</dbReference>
<reference evidence="2" key="1">
    <citation type="submission" date="2020-10" db="EMBL/GenBank/DDBJ databases">
        <title>Connecting structure to function with the recovery of over 1000 high-quality activated sludge metagenome-assembled genomes encoding full-length rRNA genes using long-read sequencing.</title>
        <authorList>
            <person name="Singleton C.M."/>
            <person name="Petriglieri F."/>
            <person name="Kristensen J.M."/>
            <person name="Kirkegaard R.H."/>
            <person name="Michaelsen T.Y."/>
            <person name="Andersen M.H."/>
            <person name="Karst S.M."/>
            <person name="Dueholm M.S."/>
            <person name="Nielsen P.H."/>
            <person name="Albertsen M."/>
        </authorList>
    </citation>
    <scope>NUCLEOTIDE SEQUENCE</scope>
    <source>
        <strain evidence="2">Bjer_18-Q3-R1-45_BAT3C.347</strain>
    </source>
</reference>
<dbReference type="InterPro" id="IPR036425">
    <property type="entry name" value="MoaB/Mog-like_dom_sf"/>
</dbReference>
<dbReference type="InterPro" id="IPR001453">
    <property type="entry name" value="MoaB/Mog_dom"/>
</dbReference>
<gene>
    <name evidence="2" type="ORF">IPH26_22975</name>
</gene>
<dbReference type="Pfam" id="PF00994">
    <property type="entry name" value="MoCF_biosynth"/>
    <property type="match status" value="1"/>
</dbReference>
<evidence type="ECO:0000313" key="2">
    <source>
        <dbReference type="EMBL" id="MBK6975679.1"/>
    </source>
</evidence>
<dbReference type="EMBL" id="JADJEV010000005">
    <property type="protein sequence ID" value="MBK6975679.1"/>
    <property type="molecule type" value="Genomic_DNA"/>
</dbReference>